<dbReference type="InterPro" id="IPR001789">
    <property type="entry name" value="Sig_transdc_resp-reg_receiver"/>
</dbReference>
<organism evidence="6 7">
    <name type="scientific">Brevundimonas albigilva</name>
    <dbReference type="NCBI Taxonomy" id="1312364"/>
    <lineage>
        <taxon>Bacteria</taxon>
        <taxon>Pseudomonadati</taxon>
        <taxon>Pseudomonadota</taxon>
        <taxon>Alphaproteobacteria</taxon>
        <taxon>Caulobacterales</taxon>
        <taxon>Caulobacteraceae</taxon>
        <taxon>Brevundimonas</taxon>
    </lineage>
</organism>
<evidence type="ECO:0000256" key="3">
    <source>
        <dbReference type="SAM" id="MobiDB-lite"/>
    </source>
</evidence>
<dbReference type="Gene3D" id="3.40.50.2300">
    <property type="match status" value="1"/>
</dbReference>
<feature type="modified residue" description="4-aspartylphosphate" evidence="2">
    <location>
        <position position="335"/>
    </location>
</feature>
<sequence>MAALWSLSRGRGRSAPRPAPLGADAAEDAAPTQAIALALTQALAATERDRDRLAAEATARTAFLLALLRDLRGPLHTLSGFAQLLEINAGSDPLSPRQTQAVREMARAAAELAGRLDEAGACADAHRPLPPAVPRRVDLRLAARLACDGLHGRAQAAGVELECGPPTAGLCALADPQRLQAALRALIDDALRHAAPGEVVRLDVERRGDRIQLTRTTRTPPGRPRSLTDAVDAEGRLRPGLGLGAVQRLAESMGGTLEPSRAAPGPTLRLSLPAAEAALPRPRIRLALYAGSGPAEIALLRHAAVRMDFSLQVAETPEAALTLARALRPDVVLVDAGPAPRAAARLRRRLAEVHADGLPPPVVALTEAGADGRAPALLAAGFDALLARPLDLEALAETLAQTLTQTLAALPSRVDDVGRALDAEAAREA</sequence>
<dbReference type="PANTHER" id="PTHR43547:SF2">
    <property type="entry name" value="HYBRID SIGNAL TRANSDUCTION HISTIDINE KINASE C"/>
    <property type="match status" value="1"/>
</dbReference>
<dbReference type="Pfam" id="PF02518">
    <property type="entry name" value="HATPase_c"/>
    <property type="match status" value="1"/>
</dbReference>
<accession>A0ABY4SK12</accession>
<keyword evidence="1 2" id="KW-0597">Phosphoprotein</keyword>
<evidence type="ECO:0000256" key="2">
    <source>
        <dbReference type="PROSITE-ProRule" id="PRU00169"/>
    </source>
</evidence>
<protein>
    <recommendedName>
        <fullName evidence="8">Hybrid sensor histidine kinase/response regulator</fullName>
    </recommendedName>
</protein>
<dbReference type="PROSITE" id="PS50110">
    <property type="entry name" value="RESPONSE_REGULATORY"/>
    <property type="match status" value="1"/>
</dbReference>
<evidence type="ECO:0000256" key="1">
    <source>
        <dbReference type="ARBA" id="ARBA00022553"/>
    </source>
</evidence>
<dbReference type="PANTHER" id="PTHR43547">
    <property type="entry name" value="TWO-COMPONENT HISTIDINE KINASE"/>
    <property type="match status" value="1"/>
</dbReference>
<dbReference type="Gene3D" id="1.10.287.130">
    <property type="match status" value="1"/>
</dbReference>
<gene>
    <name evidence="6" type="ORF">M8231_16225</name>
</gene>
<evidence type="ECO:0000259" key="4">
    <source>
        <dbReference type="PROSITE" id="PS50109"/>
    </source>
</evidence>
<dbReference type="SUPFAM" id="SSF55874">
    <property type="entry name" value="ATPase domain of HSP90 chaperone/DNA topoisomerase II/histidine kinase"/>
    <property type="match status" value="1"/>
</dbReference>
<proteinExistence type="predicted"/>
<name>A0ABY4SK12_9CAUL</name>
<feature type="domain" description="Response regulatory" evidence="5">
    <location>
        <begin position="286"/>
        <end position="403"/>
    </location>
</feature>
<dbReference type="InterPro" id="IPR005467">
    <property type="entry name" value="His_kinase_dom"/>
</dbReference>
<dbReference type="InterPro" id="IPR036890">
    <property type="entry name" value="HATPase_C_sf"/>
</dbReference>
<feature type="region of interest" description="Disordered" evidence="3">
    <location>
        <begin position="1"/>
        <end position="27"/>
    </location>
</feature>
<dbReference type="PROSITE" id="PS50109">
    <property type="entry name" value="HIS_KIN"/>
    <property type="match status" value="1"/>
</dbReference>
<dbReference type="SUPFAM" id="SSF52172">
    <property type="entry name" value="CheY-like"/>
    <property type="match status" value="1"/>
</dbReference>
<dbReference type="Gene3D" id="3.30.565.10">
    <property type="entry name" value="Histidine kinase-like ATPase, C-terminal domain"/>
    <property type="match status" value="1"/>
</dbReference>
<keyword evidence="7" id="KW-1185">Reference proteome</keyword>
<reference evidence="6" key="1">
    <citation type="submission" date="2022-05" db="EMBL/GenBank/DDBJ databases">
        <title>Brevundimonas albigilva TT17 genome sequence.</title>
        <authorList>
            <person name="Lee K."/>
            <person name="Son H."/>
        </authorList>
    </citation>
    <scope>NUCLEOTIDE SEQUENCE</scope>
    <source>
        <strain evidence="6">TT17</strain>
    </source>
</reference>
<evidence type="ECO:0000313" key="7">
    <source>
        <dbReference type="Proteomes" id="UP001055429"/>
    </source>
</evidence>
<dbReference type="RefSeq" id="WP_250201950.1">
    <property type="nucleotide sequence ID" value="NZ_CP097649.1"/>
</dbReference>
<evidence type="ECO:0008006" key="8">
    <source>
        <dbReference type="Google" id="ProtNLM"/>
    </source>
</evidence>
<dbReference type="EMBL" id="CP097649">
    <property type="protein sequence ID" value="URI15311.1"/>
    <property type="molecule type" value="Genomic_DNA"/>
</dbReference>
<dbReference type="InterPro" id="IPR003594">
    <property type="entry name" value="HATPase_dom"/>
</dbReference>
<evidence type="ECO:0000259" key="5">
    <source>
        <dbReference type="PROSITE" id="PS50110"/>
    </source>
</evidence>
<dbReference type="InterPro" id="IPR011006">
    <property type="entry name" value="CheY-like_superfamily"/>
</dbReference>
<dbReference type="Proteomes" id="UP001055429">
    <property type="component" value="Chromosome"/>
</dbReference>
<feature type="domain" description="Histidine kinase" evidence="4">
    <location>
        <begin position="66"/>
        <end position="276"/>
    </location>
</feature>
<evidence type="ECO:0000313" key="6">
    <source>
        <dbReference type="EMBL" id="URI15311.1"/>
    </source>
</evidence>